<dbReference type="Pfam" id="PF12680">
    <property type="entry name" value="SnoaL_2"/>
    <property type="match status" value="1"/>
</dbReference>
<dbReference type="EMBL" id="CP136521">
    <property type="protein sequence ID" value="WOD44573.1"/>
    <property type="molecule type" value="Genomic_DNA"/>
</dbReference>
<dbReference type="Proteomes" id="UP001302486">
    <property type="component" value="Chromosome"/>
</dbReference>
<sequence length="136" mass="15323">MKSNQNIQVIDKLYSAFATGDMPNVLGAMHPEIIWNEAESNRLADGNPYIGPDAILNGVFARIGDMYESFALKNIELHEMMHNKVLATLRYHFKVKSTAKEADVQVAHLWTLNDDGKIVGFQQYVDTKKLAEAEIE</sequence>
<dbReference type="PANTHER" id="PTHR41252">
    <property type="entry name" value="BLR2505 PROTEIN"/>
    <property type="match status" value="1"/>
</dbReference>
<protein>
    <submittedName>
        <fullName evidence="2">Nuclear transport factor 2 family protein</fullName>
    </submittedName>
</protein>
<dbReference type="AlphaFoldDB" id="A0AA97ER79"/>
<dbReference type="PANTHER" id="PTHR41252:SF1">
    <property type="entry name" value="BLR2505 PROTEIN"/>
    <property type="match status" value="1"/>
</dbReference>
<evidence type="ECO:0000259" key="1">
    <source>
        <dbReference type="Pfam" id="PF12680"/>
    </source>
</evidence>
<keyword evidence="3" id="KW-1185">Reference proteome</keyword>
<evidence type="ECO:0000313" key="3">
    <source>
        <dbReference type="Proteomes" id="UP001302486"/>
    </source>
</evidence>
<feature type="domain" description="SnoaL-like" evidence="1">
    <location>
        <begin position="11"/>
        <end position="119"/>
    </location>
</feature>
<organism evidence="2 3">
    <name type="scientific">Hwangdonia lutea</name>
    <dbReference type="NCBI Taxonomy" id="3075823"/>
    <lineage>
        <taxon>Bacteria</taxon>
        <taxon>Pseudomonadati</taxon>
        <taxon>Bacteroidota</taxon>
        <taxon>Flavobacteriia</taxon>
        <taxon>Flavobacteriales</taxon>
        <taxon>Flavobacteriaceae</taxon>
        <taxon>Hwangdonia</taxon>
    </lineage>
</organism>
<dbReference type="InterPro" id="IPR032710">
    <property type="entry name" value="NTF2-like_dom_sf"/>
</dbReference>
<accession>A0AA97ER79</accession>
<gene>
    <name evidence="2" type="ORF">RNZ46_04775</name>
</gene>
<dbReference type="SUPFAM" id="SSF54427">
    <property type="entry name" value="NTF2-like"/>
    <property type="match status" value="1"/>
</dbReference>
<dbReference type="KEGG" id="hws:RNZ46_04775"/>
<evidence type="ECO:0000313" key="2">
    <source>
        <dbReference type="EMBL" id="WOD44573.1"/>
    </source>
</evidence>
<dbReference type="RefSeq" id="WP_316984237.1">
    <property type="nucleotide sequence ID" value="NZ_CP136521.1"/>
</dbReference>
<proteinExistence type="predicted"/>
<name>A0AA97ER79_9FLAO</name>
<dbReference type="Gene3D" id="3.10.450.50">
    <property type="match status" value="1"/>
</dbReference>
<dbReference type="InterPro" id="IPR037401">
    <property type="entry name" value="SnoaL-like"/>
</dbReference>
<reference evidence="3" key="1">
    <citation type="submission" date="2024-06" db="EMBL/GenBank/DDBJ databases">
        <title>Hwangdonia haimaensis gen. nov., sp. nov., a member of the family Flavobacteriaceae isolated from the haima cold seep.</title>
        <authorList>
            <person name="Li J."/>
        </authorList>
    </citation>
    <scope>NUCLEOTIDE SEQUENCE [LARGE SCALE GENOMIC DNA]</scope>
    <source>
        <strain evidence="3">SCSIO 19198</strain>
    </source>
</reference>